<keyword evidence="1" id="KW-1133">Transmembrane helix</keyword>
<dbReference type="KEGG" id="panc:E2636_06920"/>
<dbReference type="PANTHER" id="PTHR36442:SF1">
    <property type="entry name" value="CYCLIC-DI-AMP PHOSPHODIESTERASE PGPH"/>
    <property type="match status" value="1"/>
</dbReference>
<evidence type="ECO:0000313" key="4">
    <source>
        <dbReference type="Proteomes" id="UP000294292"/>
    </source>
</evidence>
<protein>
    <submittedName>
        <fullName evidence="3">HDIG domain-containing protein</fullName>
    </submittedName>
</protein>
<gene>
    <name evidence="3" type="ORF">E2636_06920</name>
</gene>
<dbReference type="InterPro" id="IPR006675">
    <property type="entry name" value="HDIG_dom"/>
</dbReference>
<evidence type="ECO:0000256" key="1">
    <source>
        <dbReference type="SAM" id="Phobius"/>
    </source>
</evidence>
<dbReference type="Pfam" id="PF07697">
    <property type="entry name" value="7TMR-HDED"/>
    <property type="match status" value="1"/>
</dbReference>
<dbReference type="InterPro" id="IPR011621">
    <property type="entry name" value="Metal-dep_PHydrolase_7TM_intra"/>
</dbReference>
<proteinExistence type="predicted"/>
<dbReference type="Proteomes" id="UP000294292">
    <property type="component" value="Chromosome"/>
</dbReference>
<keyword evidence="1" id="KW-0472">Membrane</keyword>
<dbReference type="EMBL" id="CP038015">
    <property type="protein sequence ID" value="QBP40870.1"/>
    <property type="molecule type" value="Genomic_DNA"/>
</dbReference>
<evidence type="ECO:0000313" key="3">
    <source>
        <dbReference type="EMBL" id="QBP40870.1"/>
    </source>
</evidence>
<dbReference type="NCBIfam" id="TIGR00277">
    <property type="entry name" value="HDIG"/>
    <property type="match status" value="1"/>
</dbReference>
<dbReference type="CDD" id="cd00077">
    <property type="entry name" value="HDc"/>
    <property type="match status" value="1"/>
</dbReference>
<dbReference type="Pfam" id="PF01966">
    <property type="entry name" value="HD"/>
    <property type="match status" value="1"/>
</dbReference>
<feature type="transmembrane region" description="Helical" evidence="1">
    <location>
        <begin position="449"/>
        <end position="472"/>
    </location>
</feature>
<dbReference type="AlphaFoldDB" id="A0A4P6ZW83"/>
<feature type="transmembrane region" description="Helical" evidence="1">
    <location>
        <begin position="363"/>
        <end position="380"/>
    </location>
</feature>
<dbReference type="SMART" id="SM00471">
    <property type="entry name" value="HDc"/>
    <property type="match status" value="1"/>
</dbReference>
<dbReference type="OrthoDB" id="9806952at2"/>
<dbReference type="Gene3D" id="1.10.3210.10">
    <property type="entry name" value="Hypothetical protein af1432"/>
    <property type="match status" value="1"/>
</dbReference>
<organism evidence="3 4">
    <name type="scientific">Paenisporosarcina antarctica</name>
    <dbReference type="NCBI Taxonomy" id="417367"/>
    <lineage>
        <taxon>Bacteria</taxon>
        <taxon>Bacillati</taxon>
        <taxon>Bacillota</taxon>
        <taxon>Bacilli</taxon>
        <taxon>Bacillales</taxon>
        <taxon>Caryophanaceae</taxon>
        <taxon>Paenisporosarcina</taxon>
    </lineage>
</organism>
<feature type="transmembrane region" description="Helical" evidence="1">
    <location>
        <begin position="386"/>
        <end position="407"/>
    </location>
</feature>
<dbReference type="InterPro" id="IPR006674">
    <property type="entry name" value="HD_domain"/>
</dbReference>
<feature type="transmembrane region" description="Helical" evidence="1">
    <location>
        <begin position="339"/>
        <end position="356"/>
    </location>
</feature>
<dbReference type="InterPro" id="IPR003607">
    <property type="entry name" value="HD/PDEase_dom"/>
</dbReference>
<evidence type="ECO:0000259" key="2">
    <source>
        <dbReference type="SMART" id="SM00471"/>
    </source>
</evidence>
<name>A0A4P6ZW83_9BACL</name>
<feature type="domain" description="HD/PDEase" evidence="2">
    <location>
        <begin position="501"/>
        <end position="656"/>
    </location>
</feature>
<dbReference type="InterPro" id="IPR011624">
    <property type="entry name" value="Metal-dep_PHydrolase_7TM_extra"/>
</dbReference>
<feature type="transmembrane region" description="Helical" evidence="1">
    <location>
        <begin position="21"/>
        <end position="44"/>
    </location>
</feature>
<feature type="transmembrane region" description="Helical" evidence="1">
    <location>
        <begin position="419"/>
        <end position="437"/>
    </location>
</feature>
<dbReference type="PANTHER" id="PTHR36442">
    <property type="entry name" value="CYCLIC-DI-AMP PHOSPHODIESTERASE PGPH"/>
    <property type="match status" value="1"/>
</dbReference>
<keyword evidence="4" id="KW-1185">Reference proteome</keyword>
<dbReference type="SUPFAM" id="SSF109604">
    <property type="entry name" value="HD-domain/PDEase-like"/>
    <property type="match status" value="1"/>
</dbReference>
<feature type="transmembrane region" description="Helical" evidence="1">
    <location>
        <begin position="313"/>
        <end position="333"/>
    </location>
</feature>
<accession>A0A4P6ZW83</accession>
<dbReference type="InterPro" id="IPR052722">
    <property type="entry name" value="PgpH_phosphodiesterase"/>
</dbReference>
<keyword evidence="1" id="KW-0812">Transmembrane</keyword>
<reference evidence="3 4" key="1">
    <citation type="submission" date="2019-03" db="EMBL/GenBank/DDBJ databases">
        <title>Complete genome sequence of Paenisporosarcina antarctica CGMCC 1.6503T.</title>
        <authorList>
            <person name="Rong J.-C."/>
            <person name="Chi N.-Y."/>
            <person name="Zhang Q.-F."/>
        </authorList>
    </citation>
    <scope>NUCLEOTIDE SEQUENCE [LARGE SCALE GENOMIC DNA]</scope>
    <source>
        <strain evidence="3 4">CGMCC 1.6503</strain>
    </source>
</reference>
<dbReference type="Pfam" id="PF07698">
    <property type="entry name" value="7TM-7TMR_HD"/>
    <property type="match status" value="1"/>
</dbReference>
<feature type="transmembrane region" description="Helical" evidence="1">
    <location>
        <begin position="283"/>
        <end position="301"/>
    </location>
</feature>
<sequence length="709" mass="79353">MIVGRRWGDVVNSWFNKIQSLVGYRTFTILTLVITGLLLFLLLLNGVRSETYDIKQFQLSNDTIRAVKTVEDPVKTEEERKRAESEVTSVYQFSEEIGDNNSSIVTSIFDYVLEVKAQSGEEPIENQVKELEENLQVLETAGVGLRFGEDALTSLLLLDNSKLSNLNDLISTSIRNIMSKPIRTEDVSNAKNEIEKRMRGNEEIPEIVLPTAVLIARYSINENETLNDQLTQARVDQARASIDPTRILQGQVIVQEGQVIDREVYRQLGLVGMLTNQSSLKPIFGLILFISLCLWLVHMQMTKWHTDKKERQSALLVVMIILIMSVVGMKLISLVSDNFDVTIAFLFPTALAPMLVRSLINERFAVLVAFLTAAVAGIVFQEGYSVILQMEITLYILFGGLAGLYVIQGAEKRSHLLQTSMSVAIVNLIFMAFYLLMSQSDFGLSELLFYGIAALTSGVLSGALTIGLLPFFETAFGMISAMKLIELSNPNHPLLKKILTETPGTYHHSVMVANLADAACESIGADGLLARVGCYYHDIGKTKRPGFFIENQMSHANPHDSLPPENSRDIILSHGSDGAKLLRKHKMPKEIIDIAEQHHGTTLLKYFYHKAKEDGKEVKEEEYRYAGPKPQKKETAIICIADSVEAAVRSMKQPTSEKIDEIVYSIIKDKLHDGQFDECDLTLKELKIVENVLCETLNGIFHSRIEYPQ</sequence>